<reference evidence="2" key="2">
    <citation type="submission" date="2023-01" db="EMBL/GenBank/DDBJ databases">
        <title>Draft genome sequence of Portibacter lacus strain NBRC 108769.</title>
        <authorList>
            <person name="Sun Q."/>
            <person name="Mori K."/>
        </authorList>
    </citation>
    <scope>NUCLEOTIDE SEQUENCE</scope>
    <source>
        <strain evidence="2">NBRC 108769</strain>
    </source>
</reference>
<evidence type="ECO:0000259" key="1">
    <source>
        <dbReference type="Pfam" id="PF13229"/>
    </source>
</evidence>
<dbReference type="InterPro" id="IPR039448">
    <property type="entry name" value="Beta_helix"/>
</dbReference>
<keyword evidence="3" id="KW-1185">Reference proteome</keyword>
<feature type="domain" description="Right handed beta helix" evidence="1">
    <location>
        <begin position="320"/>
        <end position="474"/>
    </location>
</feature>
<feature type="domain" description="Right handed beta helix" evidence="1">
    <location>
        <begin position="723"/>
        <end position="896"/>
    </location>
</feature>
<name>A0AA37SQC4_9BACT</name>
<comment type="caution">
    <text evidence="2">The sequence shown here is derived from an EMBL/GenBank/DDBJ whole genome shotgun (WGS) entry which is preliminary data.</text>
</comment>
<accession>A0AA37SQC4</accession>
<sequence>MKMKHPILRGYLCITKITLLFLLSITGSINLKAQPSNISTLGPNLVSFATESIHENYESRFSKWENWLNKWIEERKEAAYNFAPGDVAMITAVYDGPLSGGTPKGVEIFLLEDIADLSKLGIGAANNGDGSDGEEFTFPMISGNAGDYIYIASEATNFTSFFDFAPDYVSGSMSINGDDAIELFYNGLVIDVFGDINVDGNGEPWEYEDGWAFRNPGSAPAGSLFDINEWSFSGPNALDGETTNASATTPVPIVSYAPVNNTTKHTGHNTIQDGVDDAVANDVLNISDGTFNENVVLNKSIILKGYDPSNTIIEGTTGYGITIEVDDVEISDFKIQGFVQGIRITNGDHIVIDQIECANNSTYGINVNSGSIDDLTIKNSDFSGSSVGFKVGSSANITNLSVTDCAFHDNNQGFAWPNSSSSPTTIDGVLVKDCTFTNNLQKGLYIEKLSNAVFDNITVDMCGIDPGYGSNSAIDLNLKFNTFQSISLINSSITNSGITGTSSYPDGRPAISISVRDDGASYGGNPATLDGLIIQGNTFDVPNHIMSIGSIQGPANTVISLNDFSNLVPGKSAVINESAADILFEGNWHGVTNISDIKSTLSEASTGENLLASYSEDASFAMIVGVVTNVNNGLHYATIQSAIDDVLTLDGHTITVAAGTYSEPLMIDKELSILGPNSAISAVDGSRVAEAMLTENIRISAGSDVMINGFEFFGVSAISEWPIYIQGNTSGITINNNRFIECVYTAIKSGLTTTTANLTIEGNLIEGTSNDELQSGMVFGGVSGSISNNKISNPAYGGLLVDGANGLAIHGNIIENTPEQGLQLSGICSDVTVLANTINNANSKLKVDKGAIRLYGGAFSGLVTISENILSSSYNGIAIKDGEDLTGKEILIVNNSLEGNNNYAIYNGAALGAVEATCNWWGSIDQAIIQSKISGAVTASPYLTDGTDDLPADIGFQPTALACGGMFPILNITSEVFYSTIQEGIDAATSGDTLEIQLADYTEPGQITINKSLVIQGKGKTLTILRSNYNTASSGHGNVSSAWILTEPGTNVSIEKMTIDATGKDTYTALRFQDGGKVENVAFNEIKHSASPYIGIAVQVQDGNVDITGCIFTQIGRIGVHYRNGVIPGAVISGTYANNMYTGKGDGDWLDYALDISGGTTITVENNTISGNTGEASTDGSSSAGILVTSYFPTPANSAPNSVNILHNNITDNTTGIAVGYDGSDVSVVNATENNIIDNEYGISSTGPSVNATSNWWGDNLGPAGAGYGTGDTVSQNVLLCPWLDDAFDATPDPGMAVGPIHNISSGEYFCTIQEAVTAANAGNTIKIEVADFTEPSQIIIDKNLNLVGVDKASSTLRPGTDTGNAGDARAFILVNANVDFNLSNMTIDGTGKLVYQAIRNKGEGAVDNVQFTEIKYKESGPDYSGVAIAAFGTGPVDVSNSMFNEIGRIGILYFGTGVSTSTFSGNTYTGKGVGDWLDYGLDISAGAVVNVTNNTVTGNRGIASTDGSTSAGILVSTFFAPGTMATITGNQITNNSTGIAVGYDGSDVSEVTANDNNIYFNDFGVTTTAPMVDAMKNFWGDPDGPGGEGYGGGNPVNAMVETCLYYNVPIGSGTEELEGPIKNTNTGEFFCSVQDAIDDAETLAGHEITLPAGTFSEDININKGIVLKGANATIAGCDVRGEETIIEPETGGTTPITVSADGVTISGFTLTNSGGHYAVYNSEHGGFTFTNNIITQVGNNTESGNTHALFVNVNNASIDDINIANNKFRDIHAGIKDPAISNGSASAIFIGDSQAAGNITGLVISENCIDLVRAATIPFASASKGGKGAYGILLGYGGSGGGNVVDAQITNNDISDIEGLWAHAIGLEGNTPSADVLNNNIHTIIDHKSPSDAVAVLIEDNNDVADIMINNNSFTNVDLGVWNKMSGSVNASCNYWGSVDQSDIQNKINGGVTSSPYLTDGTDDNVDIGFQPTPIACGGMFPILNITTEVFYPSIQDGIDAAVAGDTLEIQLTDYTEPGQIVVTKDITLQGLGKTSTVLRPGFNTGNTGNARGFILVNAGIEFHLEKMTINGLGKLVWQAVRSTGSGSVDNVYFTNIKYQSSGSPYAGTAYAAFGTGNVDVSNCMFDEIGRIGMQYFGTGISGSNFTNNIYTGKGAGDWIDYMLDINAGAKVNIMGNIVSGNLGTALTDGSSSAGILVSTYSGLGTEAIISNNTISGNTIGVAVGFDAIDESVVIANNNNIFGNIYGFTASGSEVEIDASSNWWGDELGPSGEGPGIGDNVTENVNFCPWLDNAFDAVTPGVAIGPVHNTDSDEYFCTIQEAIEAATATNTIEIAEGTYNERVVVSKSLTIQGKTSDKELYIIDGTGLAGTGDGIFIDNNVTHVTLQNLTVQNFAGSSGTADAGIYAIGGNDNLTVDNVAILDNVGGSGFYANGPINDVTINGSMISGHTVGARGIVIWNGFKENINITNNSLSNNNCCGIELQDGTASNVNISYNTIAIGTGDNAIGVLGLNDNTGSNTINNNIITGGGRYGIEIKNPDGGITLHANNINLTNANSDLRDRAGIVVMRRDFTNGNPQGYADIPNGVTLTNNTVTNYKQSSSAEEGFGIVIEGSDHVVSGNVLTGNDVGIQLQGGGHTNANYVSNNSGSGSQNVGDSPAYFGRGNSPTVCNIDLGSNTFNLNGIDNRLSTNNYQSSTPFVEVDEAIIQEYLTKKINYTINSVTIENTNNDVVDTDEDVSLEVCDTDDNVVLSMISPDINNLAMWIDYEGTNLVTPPLDADFKVKTFNANHAALEKMSLRLADPTIPGMLTSVAYVYNDANDNGILDAFECVSDVIEVAITVNPVPVFTLSEGGNALSDGQTLTVCEGDPVALSLTGESTDVFDMVFNGASVGSGSIGSGFTYDFTAAISDAGTYDFTVTNSEGCVTTTSYTLNVKPTSSAEITADYAVWFNSTGNMASVPGSGDTYAWTLTNGTIIDDAVNPIEFYPSGNSDMELTVVVTNANNCSATSTTTIKVVEPCAPFDFSEAAELRASGEEGVGVWSIDRFKPELGKTPVEFVSQSTAPDATTNTLKHSITSNNGYPAGNNFYNTQGRRIAVHPSSLETEIDLFVPSDWATTGRRMAGFWGEAFNASNALSAYPILEFTSDSGTPRFRVFDNGTWADLGLPSGFVYDQWVTLRMKVLPDGEFRFTVSTLQGNLTYTSVNLSSFGSTHFENIILQGHNTELGVDYDIYWNNLVAIPVTYELTTNGNNIYHLDTVKFCEGENVTLFLTGNEMDLYSLTRDGNPVINGTIGMGINYNFGSVSYFAGEYKLVVTKVGGCTTEMTFIYEVGVFPVNELTVNALEILDGGSLTICEGETVNVSLTGAATDEFRMLHEGVEVGTGIVGAGTNYSFTAAISDDGMYTLEVTSKDGCISTMDYELVVTPLTAITIDPVASFCFFDGIMPLNATPSGGTFSGPGISGNDFDPALAGPGMHVITYTLISGDCTSTEELTIEVEPAVNRVMNNNDSGYGSFRSIIDSPCIGDTIYFDNALLNQTITLTSGEILIDSDKVLKGMGDDKLTISGNDLSRIFNVAPGVTFEIKGVKLMNGYAATNGGAILNNGNLILENVVLEGNHEDTTPKAFTNLGLNSKVIVKGDVIINK</sequence>
<dbReference type="Pfam" id="PF13229">
    <property type="entry name" value="Beta_helix"/>
    <property type="match status" value="3"/>
</dbReference>
<organism evidence="2 3">
    <name type="scientific">Portibacter lacus</name>
    <dbReference type="NCBI Taxonomy" id="1099794"/>
    <lineage>
        <taxon>Bacteria</taxon>
        <taxon>Pseudomonadati</taxon>
        <taxon>Bacteroidota</taxon>
        <taxon>Saprospiria</taxon>
        <taxon>Saprospirales</taxon>
        <taxon>Haliscomenobacteraceae</taxon>
        <taxon>Portibacter</taxon>
    </lineage>
</organism>
<reference evidence="2" key="1">
    <citation type="journal article" date="2014" name="Int. J. Syst. Evol. Microbiol.">
        <title>Complete genome sequence of Corynebacterium casei LMG S-19264T (=DSM 44701T), isolated from a smear-ripened cheese.</title>
        <authorList>
            <consortium name="US DOE Joint Genome Institute (JGI-PGF)"/>
            <person name="Walter F."/>
            <person name="Albersmeier A."/>
            <person name="Kalinowski J."/>
            <person name="Ruckert C."/>
        </authorList>
    </citation>
    <scope>NUCLEOTIDE SEQUENCE</scope>
    <source>
        <strain evidence="2">NBRC 108769</strain>
    </source>
</reference>
<dbReference type="SUPFAM" id="SSF51126">
    <property type="entry name" value="Pectin lyase-like"/>
    <property type="match status" value="8"/>
</dbReference>
<dbReference type="InterPro" id="IPR011050">
    <property type="entry name" value="Pectin_lyase_fold/virulence"/>
</dbReference>
<proteinExistence type="predicted"/>
<dbReference type="InterPro" id="IPR006626">
    <property type="entry name" value="PbH1"/>
</dbReference>
<dbReference type="Proteomes" id="UP001156666">
    <property type="component" value="Unassembled WGS sequence"/>
</dbReference>
<dbReference type="Gene3D" id="2.160.20.10">
    <property type="entry name" value="Single-stranded right-handed beta-helix, Pectin lyase-like"/>
    <property type="match status" value="7"/>
</dbReference>
<feature type="domain" description="Right handed beta helix" evidence="1">
    <location>
        <begin position="2375"/>
        <end position="2551"/>
    </location>
</feature>
<dbReference type="RefSeq" id="WP_235292766.1">
    <property type="nucleotide sequence ID" value="NZ_BSOH01000023.1"/>
</dbReference>
<evidence type="ECO:0000313" key="3">
    <source>
        <dbReference type="Proteomes" id="UP001156666"/>
    </source>
</evidence>
<gene>
    <name evidence="2" type="ORF">GCM10007940_34340</name>
</gene>
<dbReference type="EMBL" id="BSOH01000023">
    <property type="protein sequence ID" value="GLR18818.1"/>
    <property type="molecule type" value="Genomic_DNA"/>
</dbReference>
<dbReference type="SMART" id="SM00710">
    <property type="entry name" value="PbH1"/>
    <property type="match status" value="39"/>
</dbReference>
<protein>
    <recommendedName>
        <fullName evidence="1">Right handed beta helix domain-containing protein</fullName>
    </recommendedName>
</protein>
<dbReference type="InterPro" id="IPR012334">
    <property type="entry name" value="Pectin_lyas_fold"/>
</dbReference>
<evidence type="ECO:0000313" key="2">
    <source>
        <dbReference type="EMBL" id="GLR18818.1"/>
    </source>
</evidence>